<protein>
    <submittedName>
        <fullName evidence="3">Transposon Tn7 transposition protein TnsC</fullName>
    </submittedName>
</protein>
<keyword evidence="1" id="KW-0175">Coiled coil</keyword>
<evidence type="ECO:0000313" key="3">
    <source>
        <dbReference type="EMBL" id="OPJ54762.1"/>
    </source>
</evidence>
<dbReference type="Proteomes" id="UP000190140">
    <property type="component" value="Unassembled WGS sequence"/>
</dbReference>
<gene>
    <name evidence="3" type="primary">tnsC</name>
    <name evidence="3" type="ORF">CLOTH_19830</name>
</gene>
<evidence type="ECO:0000256" key="1">
    <source>
        <dbReference type="SAM" id="Coils"/>
    </source>
</evidence>
<feature type="domain" description="ORC1/DEAH AAA+ ATPase" evidence="2">
    <location>
        <begin position="137"/>
        <end position="283"/>
    </location>
</feature>
<dbReference type="InterPro" id="IPR027417">
    <property type="entry name" value="P-loop_NTPase"/>
</dbReference>
<proteinExistence type="predicted"/>
<dbReference type="GO" id="GO:0016887">
    <property type="term" value="F:ATP hydrolysis activity"/>
    <property type="evidence" value="ECO:0007669"/>
    <property type="project" value="InterPro"/>
</dbReference>
<evidence type="ECO:0000313" key="4">
    <source>
        <dbReference type="Proteomes" id="UP000190140"/>
    </source>
</evidence>
<dbReference type="Gene3D" id="3.40.50.300">
    <property type="entry name" value="P-loop containing nucleotide triphosphate hydrolases"/>
    <property type="match status" value="1"/>
</dbReference>
<dbReference type="Pfam" id="PF13401">
    <property type="entry name" value="AAA_22"/>
    <property type="match status" value="1"/>
</dbReference>
<dbReference type="RefSeq" id="WP_079413597.1">
    <property type="nucleotide sequence ID" value="NZ_MZGW01000012.1"/>
</dbReference>
<reference evidence="3 4" key="1">
    <citation type="submission" date="2017-03" db="EMBL/GenBank/DDBJ databases">
        <title>Genome sequence of Clostridium thermoalcaliphilum DSM 7309.</title>
        <authorList>
            <person name="Poehlein A."/>
            <person name="Daniel R."/>
        </authorList>
    </citation>
    <scope>NUCLEOTIDE SEQUENCE [LARGE SCALE GENOMIC DNA]</scope>
    <source>
        <strain evidence="3 4">DSM 7309</strain>
    </source>
</reference>
<keyword evidence="4" id="KW-1185">Reference proteome</keyword>
<dbReference type="InterPro" id="IPR052026">
    <property type="entry name" value="ExeA_AAA_ATPase_DNA-bind"/>
</dbReference>
<dbReference type="SUPFAM" id="SSF52540">
    <property type="entry name" value="P-loop containing nucleoside triphosphate hydrolases"/>
    <property type="match status" value="1"/>
</dbReference>
<accession>A0A1V4I457</accession>
<organism evidence="3 4">
    <name type="scientific">Alkalithermobacter paradoxus</name>
    <dbReference type="NCBI Taxonomy" id="29349"/>
    <lineage>
        <taxon>Bacteria</taxon>
        <taxon>Bacillati</taxon>
        <taxon>Bacillota</taxon>
        <taxon>Clostridia</taxon>
        <taxon>Peptostreptococcales</taxon>
        <taxon>Tepidibacteraceae</taxon>
        <taxon>Alkalithermobacter</taxon>
    </lineage>
</organism>
<dbReference type="EMBL" id="MZGW01000012">
    <property type="protein sequence ID" value="OPJ54762.1"/>
    <property type="molecule type" value="Genomic_DNA"/>
</dbReference>
<dbReference type="OrthoDB" id="5593847at2"/>
<dbReference type="InterPro" id="IPR049945">
    <property type="entry name" value="AAA_22"/>
</dbReference>
<feature type="coiled-coil region" evidence="1">
    <location>
        <begin position="423"/>
        <end position="450"/>
    </location>
</feature>
<dbReference type="PANTHER" id="PTHR35894">
    <property type="entry name" value="GENERAL SECRETION PATHWAY PROTEIN A-RELATED"/>
    <property type="match status" value="1"/>
</dbReference>
<sequence>MNKIILANGGEAVKADYKEQVILEYGGNPFIEALPPIFSSDEVVEKIAIYPPYNEKERQLDKQYRVHIVQRLFQCFQPLMIHLDLESRISRIIRQGYLARNPFDPKYISTFQEGYDAIQNMNYDLNNNEFFRSTGAGLTIVGISGIGKTTAINRIITMYPQIIIHSRYKDVKFSMYQLTWLKIDCPHDGSLKGLCVDFFLKIDALLGTDYYKKFGQSRLSVNTMVPVMAQVAKNSGLGMLLIDEVQNLSGAKSGGADKMLNFFVKLINMGIPTILIGTPAALSVLQSQFRQARRGSGQGDLVWDRLKKDQSWDLLLNAIWDYQWTRKITPLNKEASDVIYEESQGITDIAVKLYAMSQIRAIISGKEEITTNLIKQVASENFKLVKPMLDALRTGDIKKIAKYEDISTVDTDFLGFLERERSSIDLEMKVEALKRTQRKKEQEVKMSKKEEALLKLFDLNINPDKALKAVDKILKEEGENLEVNEVIVKAIQQISNIENKKRKPRNTEKINEKDIRIIVSDGRKNNLSAYESLKEKGIIKDYESDFLKLGDVV</sequence>
<dbReference type="AlphaFoldDB" id="A0A1V4I457"/>
<evidence type="ECO:0000259" key="2">
    <source>
        <dbReference type="Pfam" id="PF13401"/>
    </source>
</evidence>
<name>A0A1V4I457_9FIRM</name>
<comment type="caution">
    <text evidence="3">The sequence shown here is derived from an EMBL/GenBank/DDBJ whole genome shotgun (WGS) entry which is preliminary data.</text>
</comment>
<dbReference type="STRING" id="29349.CLOTH_19830"/>
<dbReference type="PANTHER" id="PTHR35894:SF1">
    <property type="entry name" value="PHOSPHORIBULOKINASE _ URIDINE KINASE FAMILY"/>
    <property type="match status" value="1"/>
</dbReference>